<dbReference type="InterPro" id="IPR029045">
    <property type="entry name" value="ClpP/crotonase-like_dom_sf"/>
</dbReference>
<dbReference type="SUPFAM" id="SSF52096">
    <property type="entry name" value="ClpP/crotonase"/>
    <property type="match status" value="1"/>
</dbReference>
<keyword evidence="4" id="KW-1185">Reference proteome</keyword>
<organism evidence="3 4">
    <name type="scientific">Phialophora macrospora</name>
    <dbReference type="NCBI Taxonomy" id="1851006"/>
    <lineage>
        <taxon>Eukaryota</taxon>
        <taxon>Fungi</taxon>
        <taxon>Dikarya</taxon>
        <taxon>Ascomycota</taxon>
        <taxon>Pezizomycotina</taxon>
        <taxon>Eurotiomycetes</taxon>
        <taxon>Chaetothyriomycetidae</taxon>
        <taxon>Chaetothyriales</taxon>
        <taxon>Herpotrichiellaceae</taxon>
        <taxon>Phialophora</taxon>
    </lineage>
</organism>
<evidence type="ECO:0000313" key="4">
    <source>
        <dbReference type="Proteomes" id="UP000054266"/>
    </source>
</evidence>
<protein>
    <recommendedName>
        <fullName evidence="5">Enoyl-CoA hydratase</fullName>
    </recommendedName>
</protein>
<comment type="similarity">
    <text evidence="1">Belongs to the enoyl-CoA hydratase/isomerase family.</text>
</comment>
<dbReference type="HOGENOM" id="CLU_009834_7_3_1"/>
<evidence type="ECO:0008006" key="5">
    <source>
        <dbReference type="Google" id="ProtNLM"/>
    </source>
</evidence>
<dbReference type="GO" id="GO:0005739">
    <property type="term" value="C:mitochondrion"/>
    <property type="evidence" value="ECO:0007669"/>
    <property type="project" value="TreeGrafter"/>
</dbReference>
<feature type="region of interest" description="Disordered" evidence="2">
    <location>
        <begin position="15"/>
        <end position="52"/>
    </location>
</feature>
<sequence length="365" mass="40316">MEPRHALRRACQLHNYSTGLPTRKIPRSLAPTQGFRGQSSNQQTNGTRLELRPKRILGRQYSTARPSPSSNDTFSKVLTTNFYGDDGFGRIRYDEIALGKDGHRIAKVTIQNSVVGNSLNVSLLQNITTAFRELNLKDDLRCVILTGDKGFCTGMHVTELANLATPDQARSLILKVCEAGQAIRETAVPTIAQIEARCYGAGLELAASCDFRYALKGSVFAMPEVELGVPSVVQARLLANIIGWQKTRQLLLVGNTIDTETALPWGLVDYVYPTSESLRFNVVKTAQSICDNGPLAMKAQKHLIRYWEENDLVAGVNASVDAFAEAFKDGAAEPKEYTQRFFVRKQKAKKEYEARQATKTENGAA</sequence>
<proteinExistence type="inferred from homology"/>
<dbReference type="AlphaFoldDB" id="A0A0D2FQ00"/>
<gene>
    <name evidence="3" type="ORF">PV04_02652</name>
</gene>
<dbReference type="EMBL" id="KN846957">
    <property type="protein sequence ID" value="KIW70378.1"/>
    <property type="molecule type" value="Genomic_DNA"/>
</dbReference>
<name>A0A0D2FQ00_9EURO</name>
<evidence type="ECO:0000256" key="2">
    <source>
        <dbReference type="SAM" id="MobiDB-lite"/>
    </source>
</evidence>
<reference evidence="3 4" key="1">
    <citation type="submission" date="2015-01" db="EMBL/GenBank/DDBJ databases">
        <title>The Genome Sequence of Capronia semiimmersa CBS27337.</title>
        <authorList>
            <consortium name="The Broad Institute Genomics Platform"/>
            <person name="Cuomo C."/>
            <person name="de Hoog S."/>
            <person name="Gorbushina A."/>
            <person name="Stielow B."/>
            <person name="Teixiera M."/>
            <person name="Abouelleil A."/>
            <person name="Chapman S.B."/>
            <person name="Priest M."/>
            <person name="Young S.K."/>
            <person name="Wortman J."/>
            <person name="Nusbaum C."/>
            <person name="Birren B."/>
        </authorList>
    </citation>
    <scope>NUCLEOTIDE SEQUENCE [LARGE SCALE GENOMIC DNA]</scope>
    <source>
        <strain evidence="3 4">CBS 27337</strain>
    </source>
</reference>
<dbReference type="InterPro" id="IPR001753">
    <property type="entry name" value="Enoyl-CoA_hydra/iso"/>
</dbReference>
<feature type="compositionally biased region" description="Polar residues" evidence="2">
    <location>
        <begin position="35"/>
        <end position="47"/>
    </location>
</feature>
<evidence type="ECO:0000313" key="3">
    <source>
        <dbReference type="EMBL" id="KIW70378.1"/>
    </source>
</evidence>
<evidence type="ECO:0000256" key="1">
    <source>
        <dbReference type="ARBA" id="ARBA00005254"/>
    </source>
</evidence>
<dbReference type="Gene3D" id="3.90.226.10">
    <property type="entry name" value="2-enoyl-CoA Hydratase, Chain A, domain 1"/>
    <property type="match status" value="1"/>
</dbReference>
<accession>A0A0D2FQ00</accession>
<dbReference type="PANTHER" id="PTHR11941:SF171">
    <property type="entry name" value="SD19268P"/>
    <property type="match status" value="1"/>
</dbReference>
<dbReference type="PANTHER" id="PTHR11941">
    <property type="entry name" value="ENOYL-COA HYDRATASE-RELATED"/>
    <property type="match status" value="1"/>
</dbReference>
<dbReference type="CDD" id="cd06558">
    <property type="entry name" value="crotonase-like"/>
    <property type="match status" value="1"/>
</dbReference>
<dbReference type="Pfam" id="PF00378">
    <property type="entry name" value="ECH_1"/>
    <property type="match status" value="1"/>
</dbReference>
<dbReference type="Proteomes" id="UP000054266">
    <property type="component" value="Unassembled WGS sequence"/>
</dbReference>
<dbReference type="STRING" id="5601.A0A0D2FQ00"/>
<dbReference type="GO" id="GO:0006635">
    <property type="term" value="P:fatty acid beta-oxidation"/>
    <property type="evidence" value="ECO:0007669"/>
    <property type="project" value="TreeGrafter"/>
</dbReference>